<dbReference type="KEGG" id="msar:MSAR_34060"/>
<dbReference type="Proteomes" id="UP000466445">
    <property type="component" value="Chromosome"/>
</dbReference>
<protein>
    <submittedName>
        <fullName evidence="1">Uncharacterized protein</fullName>
    </submittedName>
</protein>
<dbReference type="EMBL" id="AP022595">
    <property type="protein sequence ID" value="BBY60270.1"/>
    <property type="molecule type" value="Genomic_DNA"/>
</dbReference>
<sequence>MRPPRAALCQVIAARLFSVPEDWAFVVWPSFTVGRRPLAGRRFDDLFTFVCEPATLIVAWDRVAGNRGNRIPSPWAAA</sequence>
<organism evidence="1 2">
    <name type="scientific">Mycolicibacterium sarraceniae</name>
    <dbReference type="NCBI Taxonomy" id="1534348"/>
    <lineage>
        <taxon>Bacteria</taxon>
        <taxon>Bacillati</taxon>
        <taxon>Actinomycetota</taxon>
        <taxon>Actinomycetes</taxon>
        <taxon>Mycobacteriales</taxon>
        <taxon>Mycobacteriaceae</taxon>
        <taxon>Mycolicibacterium</taxon>
    </lineage>
</organism>
<name>A0A7I7SUJ8_9MYCO</name>
<accession>A0A7I7SUJ8</accession>
<proteinExistence type="predicted"/>
<reference evidence="1 2" key="1">
    <citation type="journal article" date="2019" name="Emerg. Microbes Infect.">
        <title>Comprehensive subspecies identification of 175 nontuberculous mycobacteria species based on 7547 genomic profiles.</title>
        <authorList>
            <person name="Matsumoto Y."/>
            <person name="Kinjo T."/>
            <person name="Motooka D."/>
            <person name="Nabeya D."/>
            <person name="Jung N."/>
            <person name="Uechi K."/>
            <person name="Horii T."/>
            <person name="Iida T."/>
            <person name="Fujita J."/>
            <person name="Nakamura S."/>
        </authorList>
    </citation>
    <scope>NUCLEOTIDE SEQUENCE [LARGE SCALE GENOMIC DNA]</scope>
    <source>
        <strain evidence="1 2">JCM 30395</strain>
    </source>
</reference>
<dbReference type="AlphaFoldDB" id="A0A7I7SUJ8"/>
<keyword evidence="2" id="KW-1185">Reference proteome</keyword>
<gene>
    <name evidence="1" type="ORF">MSAR_34060</name>
</gene>
<evidence type="ECO:0000313" key="1">
    <source>
        <dbReference type="EMBL" id="BBY60270.1"/>
    </source>
</evidence>
<evidence type="ECO:0000313" key="2">
    <source>
        <dbReference type="Proteomes" id="UP000466445"/>
    </source>
</evidence>